<dbReference type="Pfam" id="PF00302">
    <property type="entry name" value="CAT"/>
    <property type="match status" value="1"/>
</dbReference>
<dbReference type="InterPro" id="IPR023213">
    <property type="entry name" value="CAT-like_dom_sf"/>
</dbReference>
<accession>A0ABR7HSI1</accession>
<dbReference type="NCBIfam" id="NF000491">
    <property type="entry name" value="chloram_CatA"/>
    <property type="match status" value="1"/>
</dbReference>
<dbReference type="Gene3D" id="3.30.559.10">
    <property type="entry name" value="Chloramphenicol acetyltransferase-like domain"/>
    <property type="match status" value="1"/>
</dbReference>
<dbReference type="InterPro" id="IPR001707">
    <property type="entry name" value="Cmp_AcTrfase"/>
</dbReference>
<dbReference type="EMBL" id="JACOPR010000003">
    <property type="protein sequence ID" value="MBC5730452.1"/>
    <property type="molecule type" value="Genomic_DNA"/>
</dbReference>
<sequence length="205" mass="24171">MEFIPVDLDTWARKEHFEHYFHQVPCTYSMTTKLDITPLIEAEERLYPAMLYRIAKAVNQYQEFRMDLGPDGTLGFYTEMHPCYTIFHQDSETFSNLWTEYTDDYGAFCRAYQQDLEQFGSCKDMMAKPDVPVNTFPVSMVPWESFEGFNLNLQNGYRYLPPIFTMGKYQRDERGVWLPLSIQVNHAVCDGFHVCRFIAALREMI</sequence>
<dbReference type="SMART" id="SM01059">
    <property type="entry name" value="CAT"/>
    <property type="match status" value="1"/>
</dbReference>
<protein>
    <submittedName>
        <fullName evidence="1">Type A chloramphenicol O-acetyltransferase</fullName>
    </submittedName>
</protein>
<keyword evidence="2" id="KW-1185">Reference proteome</keyword>
<proteinExistence type="predicted"/>
<gene>
    <name evidence="1" type="primary">catA</name>
    <name evidence="1" type="ORF">H8S34_06350</name>
</gene>
<organism evidence="1 2">
    <name type="scientific">Pseudoflavonifractor hominis</name>
    <dbReference type="NCBI Taxonomy" id="2763059"/>
    <lineage>
        <taxon>Bacteria</taxon>
        <taxon>Bacillati</taxon>
        <taxon>Bacillota</taxon>
        <taxon>Clostridia</taxon>
        <taxon>Eubacteriales</taxon>
        <taxon>Oscillospiraceae</taxon>
        <taxon>Pseudoflavonifractor</taxon>
    </lineage>
</organism>
<evidence type="ECO:0000313" key="2">
    <source>
        <dbReference type="Proteomes" id="UP000660021"/>
    </source>
</evidence>
<reference evidence="1 2" key="1">
    <citation type="submission" date="2020-08" db="EMBL/GenBank/DDBJ databases">
        <title>Genome public.</title>
        <authorList>
            <person name="Liu C."/>
            <person name="Sun Q."/>
        </authorList>
    </citation>
    <scope>NUCLEOTIDE SEQUENCE [LARGE SCALE GENOMIC DNA]</scope>
    <source>
        <strain evidence="1 2">New-38</strain>
    </source>
</reference>
<evidence type="ECO:0000313" key="1">
    <source>
        <dbReference type="EMBL" id="MBC5730452.1"/>
    </source>
</evidence>
<comment type="caution">
    <text evidence="1">The sequence shown here is derived from an EMBL/GenBank/DDBJ whole genome shotgun (WGS) entry which is preliminary data.</text>
</comment>
<dbReference type="Proteomes" id="UP000660021">
    <property type="component" value="Unassembled WGS sequence"/>
</dbReference>
<dbReference type="RefSeq" id="WP_186963352.1">
    <property type="nucleotide sequence ID" value="NZ_JACOPR010000003.1"/>
</dbReference>
<dbReference type="SUPFAM" id="SSF52777">
    <property type="entry name" value="CoA-dependent acyltransferases"/>
    <property type="match status" value="1"/>
</dbReference>
<dbReference type="PANTHER" id="PTHR38474:SF2">
    <property type="entry name" value="CHLORAMPHENICOL ACETYLTRANSFERASE"/>
    <property type="match status" value="1"/>
</dbReference>
<dbReference type="PIRSF" id="PIRSF000440">
    <property type="entry name" value="CAT"/>
    <property type="match status" value="1"/>
</dbReference>
<dbReference type="PANTHER" id="PTHR38474">
    <property type="entry name" value="SLR0299 PROTEIN"/>
    <property type="match status" value="1"/>
</dbReference>
<name>A0ABR7HSI1_9FIRM</name>